<dbReference type="Pfam" id="PF00534">
    <property type="entry name" value="Glycos_transf_1"/>
    <property type="match status" value="1"/>
</dbReference>
<sequence>MRVAVDEQIFAIQPYGGISRLFAELARQYASSVIPDLELLPQDAPIINRYVLDDQLVRDALKAREARNEWTALARYFSRISVKTNCDVVHNTFYLPHGLAPTRGAKRIVTVHDMIPELMPQTRRRLDLLTMKRRYVESADHVICVSEATRDDLRKVFGHINAPVTVVHHGVDPRFRPDVPKIDGLPEKYVLFVGNRGQYKDADVLFAAFAELKKFDDLMLVCAGGGQFTKDEIQRFRQLGISNRVLHLELNDDAMASAFSNAELFVFPSRFEGFGLPAIEAMACGTPTILAAATSLPEVGRDAVVYFEPGNVRELAGVMSDVLESNHVRNELSEKGKQRAQQFTWKRTAQQTADVYRTALG</sequence>
<protein>
    <submittedName>
        <fullName evidence="4">Unannotated protein</fullName>
    </submittedName>
</protein>
<evidence type="ECO:0000313" key="4">
    <source>
        <dbReference type="EMBL" id="CAB4619320.1"/>
    </source>
</evidence>
<reference evidence="4" key="1">
    <citation type="submission" date="2020-05" db="EMBL/GenBank/DDBJ databases">
        <authorList>
            <person name="Chiriac C."/>
            <person name="Salcher M."/>
            <person name="Ghai R."/>
            <person name="Kavagutti S V."/>
        </authorList>
    </citation>
    <scope>NUCLEOTIDE SEQUENCE</scope>
</reference>
<gene>
    <name evidence="4" type="ORF">UFOPK1908_00633</name>
</gene>
<dbReference type="InterPro" id="IPR028098">
    <property type="entry name" value="Glyco_trans_4-like_N"/>
</dbReference>
<dbReference type="Gene3D" id="3.40.50.2000">
    <property type="entry name" value="Glycogen Phosphorylase B"/>
    <property type="match status" value="2"/>
</dbReference>
<dbReference type="PANTHER" id="PTHR46401:SF2">
    <property type="entry name" value="GLYCOSYLTRANSFERASE WBBK-RELATED"/>
    <property type="match status" value="1"/>
</dbReference>
<dbReference type="SUPFAM" id="SSF53756">
    <property type="entry name" value="UDP-Glycosyltransferase/glycogen phosphorylase"/>
    <property type="match status" value="1"/>
</dbReference>
<accession>A0A6J6I1A6</accession>
<keyword evidence="1" id="KW-0808">Transferase</keyword>
<feature type="domain" description="Glycosyltransferase subfamily 4-like N-terminal" evidence="3">
    <location>
        <begin position="16"/>
        <end position="174"/>
    </location>
</feature>
<proteinExistence type="predicted"/>
<dbReference type="InterPro" id="IPR001296">
    <property type="entry name" value="Glyco_trans_1"/>
</dbReference>
<name>A0A6J6I1A6_9ZZZZ</name>
<dbReference type="Pfam" id="PF13439">
    <property type="entry name" value="Glyco_transf_4"/>
    <property type="match status" value="1"/>
</dbReference>
<evidence type="ECO:0000259" key="2">
    <source>
        <dbReference type="Pfam" id="PF00534"/>
    </source>
</evidence>
<dbReference type="GO" id="GO:0009103">
    <property type="term" value="P:lipopolysaccharide biosynthetic process"/>
    <property type="evidence" value="ECO:0007669"/>
    <property type="project" value="TreeGrafter"/>
</dbReference>
<evidence type="ECO:0000256" key="1">
    <source>
        <dbReference type="ARBA" id="ARBA00022679"/>
    </source>
</evidence>
<evidence type="ECO:0000259" key="3">
    <source>
        <dbReference type="Pfam" id="PF13439"/>
    </source>
</evidence>
<dbReference type="EMBL" id="CAEZVB010000021">
    <property type="protein sequence ID" value="CAB4619320.1"/>
    <property type="molecule type" value="Genomic_DNA"/>
</dbReference>
<dbReference type="GO" id="GO:0016757">
    <property type="term" value="F:glycosyltransferase activity"/>
    <property type="evidence" value="ECO:0007669"/>
    <property type="project" value="InterPro"/>
</dbReference>
<dbReference type="CDD" id="cd03809">
    <property type="entry name" value="GT4_MtfB-like"/>
    <property type="match status" value="1"/>
</dbReference>
<organism evidence="4">
    <name type="scientific">freshwater metagenome</name>
    <dbReference type="NCBI Taxonomy" id="449393"/>
    <lineage>
        <taxon>unclassified sequences</taxon>
        <taxon>metagenomes</taxon>
        <taxon>ecological metagenomes</taxon>
    </lineage>
</organism>
<dbReference type="PANTHER" id="PTHR46401">
    <property type="entry name" value="GLYCOSYLTRANSFERASE WBBK-RELATED"/>
    <property type="match status" value="1"/>
</dbReference>
<dbReference type="AlphaFoldDB" id="A0A6J6I1A6"/>
<feature type="domain" description="Glycosyl transferase family 1" evidence="2">
    <location>
        <begin position="187"/>
        <end position="339"/>
    </location>
</feature>